<feature type="transmembrane region" description="Helical" evidence="9">
    <location>
        <begin position="89"/>
        <end position="105"/>
    </location>
</feature>
<evidence type="ECO:0000259" key="10">
    <source>
        <dbReference type="Pfam" id="PF13231"/>
    </source>
</evidence>
<evidence type="ECO:0000256" key="8">
    <source>
        <dbReference type="SAM" id="MobiDB-lite"/>
    </source>
</evidence>
<feature type="transmembrane region" description="Helical" evidence="9">
    <location>
        <begin position="139"/>
        <end position="157"/>
    </location>
</feature>
<evidence type="ECO:0000256" key="3">
    <source>
        <dbReference type="ARBA" id="ARBA00022676"/>
    </source>
</evidence>
<sequence length="514" mass="55887">MKPPPLDRPGLVAALLFVLALSILFARLGEGHLANFDDCYYAEKAKEMVRGGDWLTPHFAGTPRLDNPPLFLWLQSVAFLVLGVNDRAAIFWSALSGALCIPILYRLARLRLGLDPFESWSAATVLLTTQYFLKYARHAMFDVFLTLLFLVAIYAYVRAVQGERRSFLLLGLATGLGILTKSVLGLFPLTVAVVHLLATGRGRTLRDGWLLGGLGVAALVAAPWYVANFLRSGGQLLEEHFRWLLWQRGLGIGGGVRPWWSYLDYLRELGQVYWPWLPLAVAGLVIAIRETAAPAVAATAPASTAAAAPAVAAPWSRRDTALLLLLWLFTVVGIMSLGAEKKLWYVMTAFPCLALLAGLAAGAWIRGESLRRRVEVGGFALCGAAALALWLFPIPLSKERRPDLQRMAIAARAQVPRGATLLNLDAGYWRTVNQFLYYSDHDITQPLRDPALVRRGLQEGGVALLSADGFASVAEGDTAAYSVIAASGAWRIVRTRPPSGAPESRPARLTPAPG</sequence>
<evidence type="ECO:0000313" key="12">
    <source>
        <dbReference type="Proteomes" id="UP000317691"/>
    </source>
</evidence>
<feature type="transmembrane region" description="Helical" evidence="9">
    <location>
        <begin position="377"/>
        <end position="396"/>
    </location>
</feature>
<feature type="transmembrane region" description="Helical" evidence="9">
    <location>
        <begin position="321"/>
        <end position="337"/>
    </location>
</feature>
<comment type="caution">
    <text evidence="11">The sequence shown here is derived from an EMBL/GenBank/DDBJ whole genome shotgun (WGS) entry which is preliminary data.</text>
</comment>
<feature type="region of interest" description="Disordered" evidence="8">
    <location>
        <begin position="495"/>
        <end position="514"/>
    </location>
</feature>
<dbReference type="InterPro" id="IPR038731">
    <property type="entry name" value="RgtA/B/C-like"/>
</dbReference>
<evidence type="ECO:0000256" key="5">
    <source>
        <dbReference type="ARBA" id="ARBA00022692"/>
    </source>
</evidence>
<evidence type="ECO:0000256" key="2">
    <source>
        <dbReference type="ARBA" id="ARBA00022475"/>
    </source>
</evidence>
<feature type="transmembrane region" description="Helical" evidence="9">
    <location>
        <begin position="169"/>
        <end position="197"/>
    </location>
</feature>
<keyword evidence="3" id="KW-0328">Glycosyltransferase</keyword>
<organism evidence="11 12">
    <name type="scientific">Eiseniibacteriota bacterium</name>
    <dbReference type="NCBI Taxonomy" id="2212470"/>
    <lineage>
        <taxon>Bacteria</taxon>
        <taxon>Candidatus Eiseniibacteriota</taxon>
    </lineage>
</organism>
<evidence type="ECO:0000256" key="6">
    <source>
        <dbReference type="ARBA" id="ARBA00022989"/>
    </source>
</evidence>
<feature type="domain" description="Glycosyltransferase RgtA/B/C/D-like" evidence="10">
    <location>
        <begin position="66"/>
        <end position="225"/>
    </location>
</feature>
<keyword evidence="2" id="KW-1003">Cell membrane</keyword>
<dbReference type="GO" id="GO:0010041">
    <property type="term" value="P:response to iron(III) ion"/>
    <property type="evidence" value="ECO:0007669"/>
    <property type="project" value="TreeGrafter"/>
</dbReference>
<dbReference type="PANTHER" id="PTHR33908:SF3">
    <property type="entry name" value="UNDECAPRENYL PHOSPHATE-ALPHA-4-AMINO-4-DEOXY-L-ARABINOSE ARABINOSYL TRANSFERASE"/>
    <property type="match status" value="1"/>
</dbReference>
<keyword evidence="6 9" id="KW-1133">Transmembrane helix</keyword>
<dbReference type="Pfam" id="PF13231">
    <property type="entry name" value="PMT_2"/>
    <property type="match status" value="1"/>
</dbReference>
<dbReference type="GO" id="GO:0005886">
    <property type="term" value="C:plasma membrane"/>
    <property type="evidence" value="ECO:0007669"/>
    <property type="project" value="UniProtKB-SubCell"/>
</dbReference>
<keyword evidence="7 9" id="KW-0472">Membrane</keyword>
<dbReference type="PANTHER" id="PTHR33908">
    <property type="entry name" value="MANNOSYLTRANSFERASE YKCB-RELATED"/>
    <property type="match status" value="1"/>
</dbReference>
<dbReference type="Proteomes" id="UP000317691">
    <property type="component" value="Unassembled WGS sequence"/>
</dbReference>
<evidence type="ECO:0000256" key="1">
    <source>
        <dbReference type="ARBA" id="ARBA00004651"/>
    </source>
</evidence>
<evidence type="ECO:0000256" key="9">
    <source>
        <dbReference type="SAM" id="Phobius"/>
    </source>
</evidence>
<dbReference type="AlphaFoldDB" id="A0A538TIJ0"/>
<accession>A0A538TIJ0</accession>
<dbReference type="GO" id="GO:0009103">
    <property type="term" value="P:lipopolysaccharide biosynthetic process"/>
    <property type="evidence" value="ECO:0007669"/>
    <property type="project" value="UniProtKB-ARBA"/>
</dbReference>
<gene>
    <name evidence="11" type="ORF">E6K79_10125</name>
</gene>
<feature type="transmembrane region" description="Helical" evidence="9">
    <location>
        <begin position="209"/>
        <end position="231"/>
    </location>
</feature>
<proteinExistence type="predicted"/>
<name>A0A538TIJ0_UNCEI</name>
<protein>
    <submittedName>
        <fullName evidence="11">Phospholipid carrier-dependent glycosyltransferase</fullName>
    </submittedName>
</protein>
<evidence type="ECO:0000313" key="11">
    <source>
        <dbReference type="EMBL" id="TMQ63426.1"/>
    </source>
</evidence>
<dbReference type="EMBL" id="VBOZ01000031">
    <property type="protein sequence ID" value="TMQ63426.1"/>
    <property type="molecule type" value="Genomic_DNA"/>
</dbReference>
<keyword evidence="4 11" id="KW-0808">Transferase</keyword>
<feature type="transmembrane region" description="Helical" evidence="9">
    <location>
        <begin position="344"/>
        <end position="365"/>
    </location>
</feature>
<dbReference type="InterPro" id="IPR050297">
    <property type="entry name" value="LipidA_mod_glycosyltrf_83"/>
</dbReference>
<reference evidence="11 12" key="1">
    <citation type="journal article" date="2019" name="Nat. Microbiol.">
        <title>Mediterranean grassland soil C-N compound turnover is dependent on rainfall and depth, and is mediated by genomically divergent microorganisms.</title>
        <authorList>
            <person name="Diamond S."/>
            <person name="Andeer P.F."/>
            <person name="Li Z."/>
            <person name="Crits-Christoph A."/>
            <person name="Burstein D."/>
            <person name="Anantharaman K."/>
            <person name="Lane K.R."/>
            <person name="Thomas B.C."/>
            <person name="Pan C."/>
            <person name="Northen T.R."/>
            <person name="Banfield J.F."/>
        </authorList>
    </citation>
    <scope>NUCLEOTIDE SEQUENCE [LARGE SCALE GENOMIC DNA]</scope>
    <source>
        <strain evidence="11">WS_9</strain>
    </source>
</reference>
<evidence type="ECO:0000256" key="7">
    <source>
        <dbReference type="ARBA" id="ARBA00023136"/>
    </source>
</evidence>
<dbReference type="GO" id="GO:0016763">
    <property type="term" value="F:pentosyltransferase activity"/>
    <property type="evidence" value="ECO:0007669"/>
    <property type="project" value="TreeGrafter"/>
</dbReference>
<comment type="subcellular location">
    <subcellularLocation>
        <location evidence="1">Cell membrane</location>
        <topology evidence="1">Multi-pass membrane protein</topology>
    </subcellularLocation>
</comment>
<evidence type="ECO:0000256" key="4">
    <source>
        <dbReference type="ARBA" id="ARBA00022679"/>
    </source>
</evidence>
<keyword evidence="5 9" id="KW-0812">Transmembrane</keyword>